<protein>
    <recommendedName>
        <fullName evidence="7">Large ribosomal subunit protein uL22m</fullName>
    </recommendedName>
    <alternativeName>
        <fullName evidence="8">39S ribosomal protein L22, mitochondrial</fullName>
    </alternativeName>
</protein>
<evidence type="ECO:0000256" key="3">
    <source>
        <dbReference type="ARBA" id="ARBA00022946"/>
    </source>
</evidence>
<reference evidence="12" key="1">
    <citation type="submission" date="2025-08" db="UniProtKB">
        <authorList>
            <consortium name="RefSeq"/>
        </authorList>
    </citation>
    <scope>IDENTIFICATION</scope>
    <source>
        <strain evidence="12">14028-0561.14</strain>
        <tissue evidence="12">Whole fly</tissue>
    </source>
</reference>
<dbReference type="Proteomes" id="UP001652661">
    <property type="component" value="Chromosome X"/>
</dbReference>
<dbReference type="RefSeq" id="XP_017038266.1">
    <property type="nucleotide sequence ID" value="XM_017182777.3"/>
</dbReference>
<evidence type="ECO:0000256" key="2">
    <source>
        <dbReference type="ARBA" id="ARBA00009451"/>
    </source>
</evidence>
<evidence type="ECO:0000256" key="5">
    <source>
        <dbReference type="ARBA" id="ARBA00023128"/>
    </source>
</evidence>
<dbReference type="GO" id="GO:0006412">
    <property type="term" value="P:translation"/>
    <property type="evidence" value="ECO:0007669"/>
    <property type="project" value="InterPro"/>
</dbReference>
<evidence type="ECO:0000256" key="8">
    <source>
        <dbReference type="ARBA" id="ARBA00035506"/>
    </source>
</evidence>
<comment type="subcellular location">
    <subcellularLocation>
        <location evidence="1">Mitochondrion</location>
    </subcellularLocation>
</comment>
<evidence type="ECO:0000256" key="1">
    <source>
        <dbReference type="ARBA" id="ARBA00004173"/>
    </source>
</evidence>
<dbReference type="InterPro" id="IPR001063">
    <property type="entry name" value="Ribosomal_uL22"/>
</dbReference>
<dbReference type="PANTHER" id="PTHR13501">
    <property type="entry name" value="CHLOROPLAST 50S RIBOSOMAL PROTEIN L22-RELATED"/>
    <property type="match status" value="1"/>
</dbReference>
<dbReference type="Gene3D" id="3.90.470.10">
    <property type="entry name" value="Ribosomal protein L22/L17"/>
    <property type="match status" value="1"/>
</dbReference>
<keyword evidence="5" id="KW-0496">Mitochondrion</keyword>
<dbReference type="InterPro" id="IPR036394">
    <property type="entry name" value="Ribosomal_uL22_sf"/>
</dbReference>
<evidence type="ECO:0000313" key="12">
    <source>
        <dbReference type="RefSeq" id="XP_017038266.1"/>
    </source>
</evidence>
<keyword evidence="6 10" id="KW-0687">Ribonucleoprotein</keyword>
<evidence type="ECO:0000256" key="6">
    <source>
        <dbReference type="ARBA" id="ARBA00023274"/>
    </source>
</evidence>
<keyword evidence="11" id="KW-1185">Reference proteome</keyword>
<keyword evidence="3" id="KW-0809">Transit peptide</keyword>
<dbReference type="OMA" id="HKVIRQM"/>
<evidence type="ECO:0000256" key="10">
    <source>
        <dbReference type="RuleBase" id="RU004005"/>
    </source>
</evidence>
<accession>A0A6P4JSG4</accession>
<dbReference type="PANTHER" id="PTHR13501:SF8">
    <property type="entry name" value="LARGE RIBOSOMAL SUBUNIT PROTEIN UL22M"/>
    <property type="match status" value="1"/>
</dbReference>
<evidence type="ECO:0000256" key="7">
    <source>
        <dbReference type="ARBA" id="ARBA00035286"/>
    </source>
</evidence>
<name>A0A6P4JSG4_DROKI</name>
<proteinExistence type="inferred from homology"/>
<sequence length="232" mass="27107">MHKVIRQMTQLRLQPLQGAALLKTGETPAPMLSQLSSPPAFNQKSIHTGAAGGFLCAKWNKHNYGPRKWLEYNKTVHPPQETDEEPRKAYVCHMRSNIKYSPDKMWYIAAFVRGMSVDEALKQLNFVLKKGATDVKETILEAQEMAVQRHNVEYKSNLWIAESFVGKGRVFKGMRRHARGRFGHVEYKHCHYFVRLEEGEPPKHYYQEPQTPEQQYEHWLEQMRSRKIINSL</sequence>
<dbReference type="AlphaFoldDB" id="A0A6P4JSG4"/>
<dbReference type="InterPro" id="IPR047867">
    <property type="entry name" value="Ribosomal_uL22_bac/org-type"/>
</dbReference>
<evidence type="ECO:0000256" key="9">
    <source>
        <dbReference type="ARBA" id="ARBA00038782"/>
    </source>
</evidence>
<comment type="similarity">
    <text evidence="2 10">Belongs to the universal ribosomal protein uL22 family.</text>
</comment>
<dbReference type="FunFam" id="3.90.470.10:FF:000009">
    <property type="entry name" value="39S ribosomal protein L22, mitochondrial"/>
    <property type="match status" value="1"/>
</dbReference>
<keyword evidence="4 10" id="KW-0689">Ribosomal protein</keyword>
<dbReference type="SUPFAM" id="SSF54843">
    <property type="entry name" value="Ribosomal protein L22"/>
    <property type="match status" value="1"/>
</dbReference>
<gene>
    <name evidence="12" type="primary">mRpL22</name>
</gene>
<evidence type="ECO:0000256" key="4">
    <source>
        <dbReference type="ARBA" id="ARBA00022980"/>
    </source>
</evidence>
<dbReference type="GO" id="GO:0003735">
    <property type="term" value="F:structural constituent of ribosome"/>
    <property type="evidence" value="ECO:0007669"/>
    <property type="project" value="InterPro"/>
</dbReference>
<dbReference type="Pfam" id="PF00237">
    <property type="entry name" value="Ribosomal_L22"/>
    <property type="match status" value="1"/>
</dbReference>
<dbReference type="GO" id="GO:0005762">
    <property type="term" value="C:mitochondrial large ribosomal subunit"/>
    <property type="evidence" value="ECO:0007669"/>
    <property type="project" value="TreeGrafter"/>
</dbReference>
<organism evidence="11 12">
    <name type="scientific">Drosophila kikkawai</name>
    <name type="common">Fruit fly</name>
    <dbReference type="NCBI Taxonomy" id="30033"/>
    <lineage>
        <taxon>Eukaryota</taxon>
        <taxon>Metazoa</taxon>
        <taxon>Ecdysozoa</taxon>
        <taxon>Arthropoda</taxon>
        <taxon>Hexapoda</taxon>
        <taxon>Insecta</taxon>
        <taxon>Pterygota</taxon>
        <taxon>Neoptera</taxon>
        <taxon>Endopterygota</taxon>
        <taxon>Diptera</taxon>
        <taxon>Brachycera</taxon>
        <taxon>Muscomorpha</taxon>
        <taxon>Ephydroidea</taxon>
        <taxon>Drosophilidae</taxon>
        <taxon>Drosophila</taxon>
        <taxon>Sophophora</taxon>
    </lineage>
</organism>
<evidence type="ECO:0000313" key="11">
    <source>
        <dbReference type="Proteomes" id="UP001652661"/>
    </source>
</evidence>
<dbReference type="OrthoDB" id="416470at2759"/>
<comment type="subunit">
    <text evidence="9">Component of the mitochondrial ribosome large subunit (39S) which comprises a 16S rRNA and about 50 distinct proteins.</text>
</comment>
<dbReference type="CDD" id="cd00336">
    <property type="entry name" value="Ribosomal_L22"/>
    <property type="match status" value="1"/>
</dbReference>